<dbReference type="GO" id="GO:0016740">
    <property type="term" value="F:transferase activity"/>
    <property type="evidence" value="ECO:0007669"/>
    <property type="project" value="UniProtKB-KW"/>
</dbReference>
<reference evidence="2 4" key="2">
    <citation type="submission" date="2019-07" db="EMBL/GenBank/DDBJ databases">
        <title>Whole genome shotgun sequence of Acetobacter cibinongensis NBRC 16605.</title>
        <authorList>
            <person name="Hosoyama A."/>
            <person name="Uohara A."/>
            <person name="Ohji S."/>
            <person name="Ichikawa N."/>
        </authorList>
    </citation>
    <scope>NUCLEOTIDE SEQUENCE [LARGE SCALE GENOMIC DNA]</scope>
    <source>
        <strain evidence="2 4">NBRC 16605</strain>
    </source>
</reference>
<dbReference type="STRING" id="1231339.Abci_003_121"/>
<keyword evidence="4" id="KW-1185">Reference proteome</keyword>
<dbReference type="EMBL" id="BJVU01000006">
    <property type="protein sequence ID" value="GEL59105.1"/>
    <property type="molecule type" value="Genomic_DNA"/>
</dbReference>
<evidence type="ECO:0000313" key="2">
    <source>
        <dbReference type="EMBL" id="GEL59105.1"/>
    </source>
</evidence>
<comment type="caution">
    <text evidence="1">The sequence shown here is derived from an EMBL/GenBank/DDBJ whole genome shotgun (WGS) entry which is preliminary data.</text>
</comment>
<dbReference type="EMBL" id="BAMV01000003">
    <property type="protein sequence ID" value="GAN59358.1"/>
    <property type="molecule type" value="Genomic_DNA"/>
</dbReference>
<sequence length="220" mass="25744">MTEPLLTPLWQDFDATWYRTAYKDVLGEALSLPDEGLQHWYETQGAFSGHSPNPYFDEEWYRRNCSDALEGISNQTYRSGFEHYCNRGYKTQSPHYLFSERYYIKQGENLTPSALMQQGYKNGYDHYLRVGAAQRVRGHLFFNPDMYQQHRAADDGLEALAPFCHFLLADRSLPDRVALSEYFDPIWYAKAVPQSHTMVEYGYVPNLLYFFLTDFTPNGF</sequence>
<name>A0A0D6N1C4_9PROT</name>
<dbReference type="RefSeq" id="WP_048837442.1">
    <property type="nucleotide sequence ID" value="NZ_BAMV01000003.1"/>
</dbReference>
<evidence type="ECO:0000313" key="3">
    <source>
        <dbReference type="Proteomes" id="UP000032671"/>
    </source>
</evidence>
<evidence type="ECO:0000313" key="1">
    <source>
        <dbReference type="EMBL" id="GAN59358.1"/>
    </source>
</evidence>
<keyword evidence="1" id="KW-0808">Transferase</keyword>
<reference evidence="1 3" key="1">
    <citation type="submission" date="2012-11" db="EMBL/GenBank/DDBJ databases">
        <title>Whole genome sequence of Acetobacter cibinongensis 4H-1.</title>
        <authorList>
            <person name="Azuma Y."/>
            <person name="Higashiura N."/>
            <person name="Hirakawa H."/>
            <person name="Matsushita K."/>
        </authorList>
    </citation>
    <scope>NUCLEOTIDE SEQUENCE [LARGE SCALE GENOMIC DNA]</scope>
    <source>
        <strain evidence="1 3">4H-1</strain>
    </source>
</reference>
<organism evidence="1 3">
    <name type="scientific">Acetobacter cibinongensis</name>
    <dbReference type="NCBI Taxonomy" id="146475"/>
    <lineage>
        <taxon>Bacteria</taxon>
        <taxon>Pseudomonadati</taxon>
        <taxon>Pseudomonadota</taxon>
        <taxon>Alphaproteobacteria</taxon>
        <taxon>Acetobacterales</taxon>
        <taxon>Acetobacteraceae</taxon>
        <taxon>Acetobacter</taxon>
    </lineage>
</organism>
<dbReference type="Proteomes" id="UP000321891">
    <property type="component" value="Unassembled WGS sequence"/>
</dbReference>
<accession>A0A6N3SP17</accession>
<dbReference type="Proteomes" id="UP000032671">
    <property type="component" value="Unassembled WGS sequence"/>
</dbReference>
<protein>
    <submittedName>
        <fullName evidence="1">Glycosyl transferase</fullName>
    </submittedName>
</protein>
<dbReference type="AlphaFoldDB" id="A0A0D6N1C4"/>
<accession>A0A0D6N1C4</accession>
<proteinExistence type="predicted"/>
<evidence type="ECO:0000313" key="4">
    <source>
        <dbReference type="Proteomes" id="UP000321891"/>
    </source>
</evidence>
<gene>
    <name evidence="1" type="ORF">Abci_003_121</name>
    <name evidence="2" type="ORF">ACI01nite_17070</name>
</gene>